<evidence type="ECO:0000313" key="6">
    <source>
        <dbReference type="Proteomes" id="UP001162480"/>
    </source>
</evidence>
<dbReference type="AlphaFoldDB" id="A0AA36BQ57"/>
<dbReference type="PANTHER" id="PTHR22175:SF0">
    <property type="entry name" value="SMALL ACIDIC PROTEIN"/>
    <property type="match status" value="1"/>
</dbReference>
<feature type="region of interest" description="Disordered" evidence="3">
    <location>
        <begin position="1"/>
        <end position="217"/>
    </location>
</feature>
<feature type="compositionally biased region" description="Basic and acidic residues" evidence="3">
    <location>
        <begin position="58"/>
        <end position="87"/>
    </location>
</feature>
<feature type="compositionally biased region" description="Acidic residues" evidence="3">
    <location>
        <begin position="141"/>
        <end position="198"/>
    </location>
</feature>
<proteinExistence type="inferred from homology"/>
<feature type="compositionally biased region" description="Polar residues" evidence="3">
    <location>
        <begin position="9"/>
        <end position="25"/>
    </location>
</feature>
<dbReference type="Proteomes" id="UP001162480">
    <property type="component" value="Chromosome 21"/>
</dbReference>
<reference evidence="5" key="1">
    <citation type="submission" date="2023-08" db="EMBL/GenBank/DDBJ databases">
        <authorList>
            <person name="Alioto T."/>
            <person name="Alioto T."/>
            <person name="Gomez Garrido J."/>
        </authorList>
    </citation>
    <scope>NUCLEOTIDE SEQUENCE</scope>
</reference>
<sequence>MSSEDHSNLTEANNGKTKGSPNDWESASFAGNEDRKEKFLRLMGASNKRDQDNPGNEKGLEKCENTMQTKIDRELEHQFEQGQEHKRLSGKHGHTGLGFKPEEEETQQEAALVSAAKKMRKDNSSATGGGGDNSSSNQFPGDDDEDDEDEEEDEEEEDEEEDEDKSLDGVDDEELSDEEEDEEDDVEDDISEEDEDGDGGGKVGSDAKKANVVEKGH</sequence>
<comment type="similarity">
    <text evidence="1">Belongs to the SMAP family.</text>
</comment>
<evidence type="ECO:0000256" key="1">
    <source>
        <dbReference type="ARBA" id="ARBA00006502"/>
    </source>
</evidence>
<evidence type="ECO:0000256" key="2">
    <source>
        <dbReference type="ARBA" id="ARBA00016161"/>
    </source>
</evidence>
<organism evidence="5 6">
    <name type="scientific">Octopus vulgaris</name>
    <name type="common">Common octopus</name>
    <dbReference type="NCBI Taxonomy" id="6645"/>
    <lineage>
        <taxon>Eukaryota</taxon>
        <taxon>Metazoa</taxon>
        <taxon>Spiralia</taxon>
        <taxon>Lophotrochozoa</taxon>
        <taxon>Mollusca</taxon>
        <taxon>Cephalopoda</taxon>
        <taxon>Coleoidea</taxon>
        <taxon>Octopodiformes</taxon>
        <taxon>Octopoda</taxon>
        <taxon>Incirrata</taxon>
        <taxon>Octopodidae</taxon>
        <taxon>Octopus</taxon>
    </lineage>
</organism>
<keyword evidence="6" id="KW-1185">Reference proteome</keyword>
<evidence type="ECO:0000313" key="5">
    <source>
        <dbReference type="EMBL" id="CAI9738528.1"/>
    </source>
</evidence>
<gene>
    <name evidence="5" type="ORF">OCTVUL_1B015135</name>
</gene>
<evidence type="ECO:0000259" key="4">
    <source>
        <dbReference type="Pfam" id="PF15477"/>
    </source>
</evidence>
<protein>
    <recommendedName>
        <fullName evidence="2">Small acidic protein</fullName>
    </recommendedName>
</protein>
<dbReference type="EMBL" id="OX597834">
    <property type="protein sequence ID" value="CAI9738528.1"/>
    <property type="molecule type" value="Genomic_DNA"/>
</dbReference>
<dbReference type="InterPro" id="IPR028124">
    <property type="entry name" value="SMAP_dom"/>
</dbReference>
<feature type="compositionally biased region" description="Basic and acidic residues" evidence="3">
    <location>
        <begin position="205"/>
        <end position="217"/>
    </location>
</feature>
<dbReference type="Pfam" id="PF15477">
    <property type="entry name" value="SMAP"/>
    <property type="match status" value="1"/>
</dbReference>
<feature type="domain" description="Small acidic protein-like" evidence="4">
    <location>
        <begin position="24"/>
        <end position="98"/>
    </location>
</feature>
<dbReference type="InterPro" id="IPR026714">
    <property type="entry name" value="SMAP"/>
</dbReference>
<name>A0AA36BQ57_OCTVU</name>
<accession>A0AA36BQ57</accession>
<evidence type="ECO:0000256" key="3">
    <source>
        <dbReference type="SAM" id="MobiDB-lite"/>
    </source>
</evidence>
<dbReference type="PANTHER" id="PTHR22175">
    <property type="entry name" value="SMALL ACIDIC PROTEIN-RELATED"/>
    <property type="match status" value="1"/>
</dbReference>